<evidence type="ECO:0000256" key="1">
    <source>
        <dbReference type="SAM" id="MobiDB-lite"/>
    </source>
</evidence>
<dbReference type="WBParaSite" id="ASIM_0000285201-mRNA-1">
    <property type="protein sequence ID" value="ASIM_0000285201-mRNA-1"/>
    <property type="gene ID" value="ASIM_0000285201"/>
</dbReference>
<feature type="region of interest" description="Disordered" evidence="1">
    <location>
        <begin position="73"/>
        <end position="101"/>
    </location>
</feature>
<proteinExistence type="predicted"/>
<gene>
    <name evidence="2" type="ORF">ASIM_LOCUS2704</name>
</gene>
<evidence type="ECO:0000313" key="4">
    <source>
        <dbReference type="WBParaSite" id="ASIM_0000285201-mRNA-1"/>
    </source>
</evidence>
<accession>A0A0M3J5M1</accession>
<dbReference type="EMBL" id="UYRR01003767">
    <property type="protein sequence ID" value="VDK20433.1"/>
    <property type="molecule type" value="Genomic_DNA"/>
</dbReference>
<protein>
    <submittedName>
        <fullName evidence="2 4">Uncharacterized protein</fullName>
    </submittedName>
</protein>
<evidence type="ECO:0000313" key="2">
    <source>
        <dbReference type="EMBL" id="VDK20433.1"/>
    </source>
</evidence>
<name>A0A0M3J5M1_ANISI</name>
<dbReference type="AlphaFoldDB" id="A0A0M3J5M1"/>
<reference evidence="2 3" key="2">
    <citation type="submission" date="2018-11" db="EMBL/GenBank/DDBJ databases">
        <authorList>
            <consortium name="Pathogen Informatics"/>
        </authorList>
    </citation>
    <scope>NUCLEOTIDE SEQUENCE [LARGE SCALE GENOMIC DNA]</scope>
</reference>
<organism evidence="4">
    <name type="scientific">Anisakis simplex</name>
    <name type="common">Herring worm</name>
    <dbReference type="NCBI Taxonomy" id="6269"/>
    <lineage>
        <taxon>Eukaryota</taxon>
        <taxon>Metazoa</taxon>
        <taxon>Ecdysozoa</taxon>
        <taxon>Nematoda</taxon>
        <taxon>Chromadorea</taxon>
        <taxon>Rhabditida</taxon>
        <taxon>Spirurina</taxon>
        <taxon>Ascaridomorpha</taxon>
        <taxon>Ascaridoidea</taxon>
        <taxon>Anisakidae</taxon>
        <taxon>Anisakis</taxon>
        <taxon>Anisakis simplex complex</taxon>
    </lineage>
</organism>
<dbReference type="Proteomes" id="UP000267096">
    <property type="component" value="Unassembled WGS sequence"/>
</dbReference>
<evidence type="ECO:0000313" key="3">
    <source>
        <dbReference type="Proteomes" id="UP000267096"/>
    </source>
</evidence>
<reference evidence="4" key="1">
    <citation type="submission" date="2017-02" db="UniProtKB">
        <authorList>
            <consortium name="WormBaseParasite"/>
        </authorList>
    </citation>
    <scope>IDENTIFICATION</scope>
</reference>
<keyword evidence="3" id="KW-1185">Reference proteome</keyword>
<sequence>MNSAAFALPGPRGPSISLTPFEAPIPMYSPSGSGGISRSVKMESGGLCKKSRIRYTCYATTCLNNNMKRRQFKQAEERPISRRITERTNKREPIAQRSGDV</sequence>